<organism evidence="2 3">
    <name type="scientific">Halogranum amylolyticum</name>
    <dbReference type="NCBI Taxonomy" id="660520"/>
    <lineage>
        <taxon>Archaea</taxon>
        <taxon>Methanobacteriati</taxon>
        <taxon>Methanobacteriota</taxon>
        <taxon>Stenosarchaea group</taxon>
        <taxon>Halobacteria</taxon>
        <taxon>Halobacteriales</taxon>
        <taxon>Haloferacaceae</taxon>
    </lineage>
</organism>
<gene>
    <name evidence="2" type="ORF">SAMN04487948_1208</name>
</gene>
<dbReference type="InterPro" id="IPR011604">
    <property type="entry name" value="PDDEXK-like_dom_sf"/>
</dbReference>
<keyword evidence="2" id="KW-0347">Helicase</keyword>
<keyword evidence="2" id="KW-0547">Nucleotide-binding</keyword>
<feature type="domain" description="PD-(D/E)XK endonuclease-like" evidence="1">
    <location>
        <begin position="743"/>
        <end position="1072"/>
    </location>
</feature>
<protein>
    <submittedName>
        <fullName evidence="2">ATP-dependent helicase/nuclease subunit B</fullName>
    </submittedName>
</protein>
<keyword evidence="2" id="KW-0378">Hydrolase</keyword>
<dbReference type="EMBL" id="FODV01000020">
    <property type="protein sequence ID" value="SEP19331.1"/>
    <property type="molecule type" value="Genomic_DNA"/>
</dbReference>
<dbReference type="InterPro" id="IPR038726">
    <property type="entry name" value="PDDEXK_AddAB-type"/>
</dbReference>
<dbReference type="SUPFAM" id="SSF52540">
    <property type="entry name" value="P-loop containing nucleoside triphosphate hydrolases"/>
    <property type="match status" value="1"/>
</dbReference>
<dbReference type="AlphaFoldDB" id="A0A1H8VVB1"/>
<proteinExistence type="predicted"/>
<evidence type="ECO:0000313" key="3">
    <source>
        <dbReference type="Proteomes" id="UP000199126"/>
    </source>
</evidence>
<dbReference type="Gene3D" id="1.10.486.10">
    <property type="entry name" value="PCRA, domain 4"/>
    <property type="match status" value="1"/>
</dbReference>
<reference evidence="3" key="1">
    <citation type="submission" date="2016-10" db="EMBL/GenBank/DDBJ databases">
        <authorList>
            <person name="Varghese N."/>
            <person name="Submissions S."/>
        </authorList>
    </citation>
    <scope>NUCLEOTIDE SEQUENCE [LARGE SCALE GENOMIC DNA]</scope>
    <source>
        <strain evidence="3">CGMCC 1.10121</strain>
    </source>
</reference>
<keyword evidence="2" id="KW-0067">ATP-binding</keyword>
<dbReference type="GO" id="GO:0004386">
    <property type="term" value="F:helicase activity"/>
    <property type="evidence" value="ECO:0007669"/>
    <property type="project" value="UniProtKB-KW"/>
</dbReference>
<sequence length="1110" mass="121056">MDDATLFVGPHYNRVTTTALERAAALADPQPASVLYLTARSEQPNEIERRWNAIDETLPIQLQVTTFDTLVDRALESVQSTSTQLSLERRYRLVEAALSALEDPTNKLYTDREPPRSGLVSQVEDLLSLLEFAGEITPEAIETRLTAEGIPEIAADLRAVSEGFHGARESLRVGTQAETLRAERYTQTINSGAIDAALSTVDVVVLGRFTLFSPLEAQLIEAISETTPTVGMLALANAPPTGTLAETRDTLQGVDRGVERALRVYDTLGFEQTYVEAPPTAPEITQSLFTATTDPLEATNIDWHEYQTANHELRGVCRAIREQLSAGVDPTNIGVVLTDHAGSHEQLRAQLDAYEIPAAVSESRPLTKTSVGRALAAIFDLAREPSAESLLTIFSNPVVTPDGTLATVDINQLALVADRHETTRLDVLLDTYAETDDAAEERAALEAFCTDCQALTECPLEDIPTQVEAIFSTLGITEAAFEAPTGTTERLEQQAYHTVRRILDSLEATASLFENDPVERTRQALEYTTVETEPQRTDAHVAVVGLTESVGRSFEQVYVVGLTTTNFPSQSPRLAFTKAINEAHPDFEAADQKLEARYAFGSVLTQADSIVLSHPMRTPEGAPLVEADVLAELRRVAECEPVTIDDEQADTQSESVQRALAPGTREDLYRGAARSIAEHDDPTAVAETLADSSALTDGTDAVTTRLMNGTACAAARGTPSITDYDGQLDSRTVETHYGTDTAYSPSAIETYAGCGFKFYLQRVLDIAEPDEHTLEADHLERGRFIHAILERYYQEAQSTPGTPVDPTVRREDDLLTVANDVLSEYTAYGTAFHDGWLRQVFAGLGDPEQNEYYETPTGFGEYGLLVTFLDEETSGKTTGQPAYLEGRIGRRRSGDRTVLTEEPVTLPGSDVTIQGQLDRIDLVPETDPTEAVVYDYKTGSSMPSTTETFEGLRFQLPLYAHLIETLVDDIETVGGAYYQTSPPTDVTKRGIIGSKAKASHTYGGPAPIRYHSQSLPATHRGDADSFRTFIEETVVENVEAVVDGIQQGSYQPTVLAPSYPNCEHCAYRAACDVRHHHRHEVIDQLDAQGVSAYVPELVQEVDAADGGATQ</sequence>
<dbReference type="InterPro" id="IPR027417">
    <property type="entry name" value="P-loop_NTPase"/>
</dbReference>
<evidence type="ECO:0000259" key="1">
    <source>
        <dbReference type="Pfam" id="PF12705"/>
    </source>
</evidence>
<evidence type="ECO:0000313" key="2">
    <source>
        <dbReference type="EMBL" id="SEP19331.1"/>
    </source>
</evidence>
<dbReference type="Pfam" id="PF12705">
    <property type="entry name" value="PDDEXK_1"/>
    <property type="match status" value="1"/>
</dbReference>
<keyword evidence="3" id="KW-1185">Reference proteome</keyword>
<dbReference type="Proteomes" id="UP000199126">
    <property type="component" value="Unassembled WGS sequence"/>
</dbReference>
<name>A0A1H8VVB1_9EURY</name>
<dbReference type="Gene3D" id="3.40.50.300">
    <property type="entry name" value="P-loop containing nucleotide triphosphate hydrolases"/>
    <property type="match status" value="1"/>
</dbReference>
<dbReference type="Gene3D" id="3.90.320.10">
    <property type="match status" value="1"/>
</dbReference>
<accession>A0A1H8VVB1</accession>